<dbReference type="EMBL" id="BGPR01007229">
    <property type="protein sequence ID" value="GBN25336.1"/>
    <property type="molecule type" value="Genomic_DNA"/>
</dbReference>
<evidence type="ECO:0000313" key="1">
    <source>
        <dbReference type="EMBL" id="GBN25336.1"/>
    </source>
</evidence>
<evidence type="ECO:0000313" key="2">
    <source>
        <dbReference type="Proteomes" id="UP000499080"/>
    </source>
</evidence>
<organism evidence="1 2">
    <name type="scientific">Araneus ventricosus</name>
    <name type="common">Orbweaver spider</name>
    <name type="synonym">Epeira ventricosa</name>
    <dbReference type="NCBI Taxonomy" id="182803"/>
    <lineage>
        <taxon>Eukaryota</taxon>
        <taxon>Metazoa</taxon>
        <taxon>Ecdysozoa</taxon>
        <taxon>Arthropoda</taxon>
        <taxon>Chelicerata</taxon>
        <taxon>Arachnida</taxon>
        <taxon>Araneae</taxon>
        <taxon>Araneomorphae</taxon>
        <taxon>Entelegynae</taxon>
        <taxon>Araneoidea</taxon>
        <taxon>Araneidae</taxon>
        <taxon>Araneus</taxon>
    </lineage>
</organism>
<dbReference type="AlphaFoldDB" id="A0A4Y2MI80"/>
<protein>
    <submittedName>
        <fullName evidence="1">Uncharacterized protein</fullName>
    </submittedName>
</protein>
<accession>A0A4Y2MI80</accession>
<comment type="caution">
    <text evidence="1">The sequence shown here is derived from an EMBL/GenBank/DDBJ whole genome shotgun (WGS) entry which is preliminary data.</text>
</comment>
<proteinExistence type="predicted"/>
<keyword evidence="2" id="KW-1185">Reference proteome</keyword>
<name>A0A4Y2MI80_ARAVE</name>
<reference evidence="1 2" key="1">
    <citation type="journal article" date="2019" name="Sci. Rep.">
        <title>Orb-weaving spider Araneus ventricosus genome elucidates the spidroin gene catalogue.</title>
        <authorList>
            <person name="Kono N."/>
            <person name="Nakamura H."/>
            <person name="Ohtoshi R."/>
            <person name="Moran D.A.P."/>
            <person name="Shinohara A."/>
            <person name="Yoshida Y."/>
            <person name="Fujiwara M."/>
            <person name="Mori M."/>
            <person name="Tomita M."/>
            <person name="Arakawa K."/>
        </authorList>
    </citation>
    <scope>NUCLEOTIDE SEQUENCE [LARGE SCALE GENOMIC DNA]</scope>
</reference>
<dbReference type="Proteomes" id="UP000499080">
    <property type="component" value="Unassembled WGS sequence"/>
</dbReference>
<gene>
    <name evidence="1" type="ORF">AVEN_101703_1</name>
</gene>
<sequence>MRRIVVEGLSRRCQGHSFETRATASLTCRVQIWVVQTNGRHQECSSTVELDKDFVRNLFQTYKRNLISSPRLTFLPSTWNTCSQFQSSVSSKLPCSYQGRLELNCLEQGFGLVPVLYKPKFIITRSWIFYTSAGARISIGARFFISQNLS</sequence>